<dbReference type="SMART" id="SM00388">
    <property type="entry name" value="HisKA"/>
    <property type="match status" value="1"/>
</dbReference>
<feature type="domain" description="Histidine kinase" evidence="7">
    <location>
        <begin position="522"/>
        <end position="739"/>
    </location>
</feature>
<dbReference type="CDD" id="cd16922">
    <property type="entry name" value="HATPase_EvgS-ArcB-TorS-like"/>
    <property type="match status" value="1"/>
</dbReference>
<keyword evidence="3 6" id="KW-0597">Phosphoprotein</keyword>
<dbReference type="PROSITE" id="PS50110">
    <property type="entry name" value="RESPONSE_REGULATORY"/>
    <property type="match status" value="1"/>
</dbReference>
<dbReference type="SMART" id="SM00448">
    <property type="entry name" value="REC"/>
    <property type="match status" value="1"/>
</dbReference>
<dbReference type="InterPro" id="IPR011006">
    <property type="entry name" value="CheY-like_superfamily"/>
</dbReference>
<dbReference type="Pfam" id="PF00072">
    <property type="entry name" value="Response_reg"/>
    <property type="match status" value="1"/>
</dbReference>
<dbReference type="Pfam" id="PF01627">
    <property type="entry name" value="Hpt"/>
    <property type="match status" value="1"/>
</dbReference>
<dbReference type="InterPro" id="IPR005467">
    <property type="entry name" value="His_kinase_dom"/>
</dbReference>
<keyword evidence="11" id="KW-0418">Kinase</keyword>
<evidence type="ECO:0000259" key="8">
    <source>
        <dbReference type="PROSITE" id="PS50110"/>
    </source>
</evidence>
<dbReference type="SUPFAM" id="SSF47226">
    <property type="entry name" value="Histidine-containing phosphotransfer domain, HPT domain"/>
    <property type="match status" value="1"/>
</dbReference>
<dbReference type="Gene3D" id="3.30.565.10">
    <property type="entry name" value="Histidine kinase-like ATPase, C-terminal domain"/>
    <property type="match status" value="1"/>
</dbReference>
<dbReference type="InterPro" id="IPR036890">
    <property type="entry name" value="HATPase_C_sf"/>
</dbReference>
<dbReference type="CDD" id="cd17546">
    <property type="entry name" value="REC_hyHK_CKI1_RcsC-like"/>
    <property type="match status" value="1"/>
</dbReference>
<dbReference type="EC" id="2.7.13.3" evidence="2"/>
<comment type="catalytic activity">
    <reaction evidence="1">
        <text>ATP + protein L-histidine = ADP + protein N-phospho-L-histidine.</text>
        <dbReference type="EC" id="2.7.13.3"/>
    </reaction>
</comment>
<dbReference type="Proteomes" id="UP001264340">
    <property type="component" value="Unassembled WGS sequence"/>
</dbReference>
<dbReference type="Gene3D" id="3.40.50.2300">
    <property type="match status" value="1"/>
</dbReference>
<organism evidence="11 12">
    <name type="scientific">Paraburkholderia terricola</name>
    <dbReference type="NCBI Taxonomy" id="169427"/>
    <lineage>
        <taxon>Bacteria</taxon>
        <taxon>Pseudomonadati</taxon>
        <taxon>Pseudomonadota</taxon>
        <taxon>Betaproteobacteria</taxon>
        <taxon>Burkholderiales</taxon>
        <taxon>Burkholderiaceae</taxon>
        <taxon>Paraburkholderia</taxon>
    </lineage>
</organism>
<keyword evidence="11" id="KW-0808">Transferase</keyword>
<dbReference type="InterPro" id="IPR000700">
    <property type="entry name" value="PAS-assoc_C"/>
</dbReference>
<dbReference type="InterPro" id="IPR004358">
    <property type="entry name" value="Sig_transdc_His_kin-like_C"/>
</dbReference>
<evidence type="ECO:0000256" key="1">
    <source>
        <dbReference type="ARBA" id="ARBA00000085"/>
    </source>
</evidence>
<dbReference type="SUPFAM" id="SSF52172">
    <property type="entry name" value="CheY-like"/>
    <property type="match status" value="1"/>
</dbReference>
<dbReference type="PROSITE" id="PS50109">
    <property type="entry name" value="HIS_KIN"/>
    <property type="match status" value="1"/>
</dbReference>
<evidence type="ECO:0000259" key="10">
    <source>
        <dbReference type="PROSITE" id="PS50894"/>
    </source>
</evidence>
<dbReference type="RefSeq" id="WP_310122537.1">
    <property type="nucleotide sequence ID" value="NZ_JAVDQV010000004.1"/>
</dbReference>
<dbReference type="InterPro" id="IPR036097">
    <property type="entry name" value="HisK_dim/P_sf"/>
</dbReference>
<reference evidence="11 12" key="1">
    <citation type="submission" date="2023-07" db="EMBL/GenBank/DDBJ databases">
        <title>Sorghum-associated microbial communities from plants grown in Nebraska, USA.</title>
        <authorList>
            <person name="Schachtman D."/>
        </authorList>
    </citation>
    <scope>NUCLEOTIDE SEQUENCE [LARGE SCALE GENOMIC DNA]</scope>
    <source>
        <strain evidence="11 12">DS1316</strain>
    </source>
</reference>
<dbReference type="NCBIfam" id="TIGR00229">
    <property type="entry name" value="sensory_box"/>
    <property type="match status" value="1"/>
</dbReference>
<feature type="domain" description="HPt" evidence="10">
    <location>
        <begin position="1022"/>
        <end position="1120"/>
    </location>
</feature>
<dbReference type="SUPFAM" id="SSF55874">
    <property type="entry name" value="ATPase domain of HSP90 chaperone/DNA topoisomerase II/histidine kinase"/>
    <property type="match status" value="1"/>
</dbReference>
<protein>
    <recommendedName>
        <fullName evidence="2">histidine kinase</fullName>
        <ecNumber evidence="2">2.7.13.3</ecNumber>
    </recommendedName>
</protein>
<dbReference type="InterPro" id="IPR001789">
    <property type="entry name" value="Sig_transdc_resp-reg_receiver"/>
</dbReference>
<dbReference type="Gene3D" id="3.30.450.20">
    <property type="entry name" value="PAS domain"/>
    <property type="match status" value="1"/>
</dbReference>
<dbReference type="Gene3D" id="1.10.287.130">
    <property type="match status" value="1"/>
</dbReference>
<dbReference type="EMBL" id="JAVDRP010000006">
    <property type="protein sequence ID" value="MDR6410333.1"/>
    <property type="molecule type" value="Genomic_DNA"/>
</dbReference>
<dbReference type="GO" id="GO:0004673">
    <property type="term" value="F:protein histidine kinase activity"/>
    <property type="evidence" value="ECO:0007669"/>
    <property type="project" value="UniProtKB-EC"/>
</dbReference>
<dbReference type="PANTHER" id="PTHR45339:SF5">
    <property type="entry name" value="HISTIDINE KINASE"/>
    <property type="match status" value="1"/>
</dbReference>
<sequence length="1162" mass="124157">MQSRELNRFRRYQHMMMYGGAATATAVVIAAFVINAISTVSAYTARESELLSLDVRPVIDFTVRAEATLRSNVQSLELAWNAGGAAPPDTVARFSRDRNLLRVQQTPDVLPILVAGASPSNPPAPAAGRFIRLSETMAGPSTVIAARNGGELTAYLYSTDRSLMLLTASPWPSDVRWATLLANRSMLFDALAGPQGKPLLPADAPLRKPGTTWPAVHWLPAYDSPLAGQRRVRVAAAMLDSQRKPFGVVVVERSVEALTASLDAASLNGSLLLLARDGTVIASRSRHPVDNRTIAAAREALADGIGTARQRANTTDYRLAGWQIGDTGWTLVHVESWLGVATELRGPLLTSLATTSAIIAAIWILLLLFDRRVYRPVLARSQRVFESEQLNRTLIETAPVGLGLISMTNGAPLAHSPTMIETARRVVVPARTLSAELAERYRKHRQSGAAGGITHEELTLPTHDGGSLDLAVSVAPARYQGEDVLVTAFTDVTARKRLEQQLREAREAADAANAAKSAFLATMSHEIRTPLNAILGNLELLSQSRLDALQSDRLRTIRASSDGLLGIISDVLDFSKIEAGEMTLEYIGFDALEVASRSLTMFAPVARAKNLRLSACFGVTTTRPMRGDPMRLGQVINNLLSNAVKFTEHGEVMLRVSAADEAALLIEVEDSGIGMSAQQQAALFQPFSQADATISRRFGGTGLGLALCARLALAMGGEVSVRSEPGEGSCFTVRVPLGEPAIAPAMPRFAGETVAFVAAADAWHAYAVPALRAWGLTVNAYRHPAQIDEVMLDELEAVILCGERDTWHADDEARLMEDASWVIDCGADGPGSPVATSRLVRVSSFSLMGLASALQYTLRGVALEQAGETTHVLPRRLKVLVAEDNAANRRLFEEQLEALGCESVTAEDGEQALECLMQQTFDVLVTDLSMPGLDGYALASETRARWPAMPVVAATAASTPQERERCETVGIARVVSKPLSLARLRAVLSEVAGLPAVAAGVDIAQTDGALEDDAGVVDVLGGRALSDDLRHAFLASFGESLAAIAVARQSDDAARVLAELHSLQGALGVFGAVAQARQCAHLEGLVRDGGVAAAADLLDAFDIQVQATILRHVPIPDEALSLILAIVERALPDRATRRLLHIVRVARGETTPIEPEEARAAT</sequence>
<evidence type="ECO:0000313" key="11">
    <source>
        <dbReference type="EMBL" id="MDR6410333.1"/>
    </source>
</evidence>
<dbReference type="Pfam" id="PF02518">
    <property type="entry name" value="HATPase_c"/>
    <property type="match status" value="1"/>
</dbReference>
<evidence type="ECO:0000256" key="4">
    <source>
        <dbReference type="ARBA" id="ARBA00023012"/>
    </source>
</evidence>
<feature type="domain" description="Response regulatory" evidence="8">
    <location>
        <begin position="878"/>
        <end position="992"/>
    </location>
</feature>
<dbReference type="InterPro" id="IPR035965">
    <property type="entry name" value="PAS-like_dom_sf"/>
</dbReference>
<keyword evidence="4" id="KW-0902">Two-component regulatory system</keyword>
<dbReference type="PROSITE" id="PS50113">
    <property type="entry name" value="PAC"/>
    <property type="match status" value="1"/>
</dbReference>
<feature type="modified residue" description="Phosphohistidine" evidence="5">
    <location>
        <position position="1061"/>
    </location>
</feature>
<evidence type="ECO:0000259" key="7">
    <source>
        <dbReference type="PROSITE" id="PS50109"/>
    </source>
</evidence>
<evidence type="ECO:0000256" key="2">
    <source>
        <dbReference type="ARBA" id="ARBA00012438"/>
    </source>
</evidence>
<name>A0ABU1LU80_9BURK</name>
<dbReference type="Pfam" id="PF00512">
    <property type="entry name" value="HisKA"/>
    <property type="match status" value="1"/>
</dbReference>
<gene>
    <name evidence="11" type="ORF">J2804_003755</name>
</gene>
<dbReference type="SUPFAM" id="SSF47384">
    <property type="entry name" value="Homodimeric domain of signal transducing histidine kinase"/>
    <property type="match status" value="1"/>
</dbReference>
<dbReference type="InterPro" id="IPR000014">
    <property type="entry name" value="PAS"/>
</dbReference>
<proteinExistence type="predicted"/>
<accession>A0ABU1LU80</accession>
<dbReference type="InterPro" id="IPR003594">
    <property type="entry name" value="HATPase_dom"/>
</dbReference>
<evidence type="ECO:0000313" key="12">
    <source>
        <dbReference type="Proteomes" id="UP001264340"/>
    </source>
</evidence>
<feature type="domain" description="PAC" evidence="9">
    <location>
        <begin position="454"/>
        <end position="504"/>
    </location>
</feature>
<dbReference type="SUPFAM" id="SSF55785">
    <property type="entry name" value="PYP-like sensor domain (PAS domain)"/>
    <property type="match status" value="1"/>
</dbReference>
<dbReference type="PROSITE" id="PS50894">
    <property type="entry name" value="HPT"/>
    <property type="match status" value="1"/>
</dbReference>
<dbReference type="InterPro" id="IPR036641">
    <property type="entry name" value="HPT_dom_sf"/>
</dbReference>
<keyword evidence="12" id="KW-1185">Reference proteome</keyword>
<dbReference type="PRINTS" id="PR00344">
    <property type="entry name" value="BCTRLSENSOR"/>
</dbReference>
<evidence type="ECO:0000256" key="6">
    <source>
        <dbReference type="PROSITE-ProRule" id="PRU00169"/>
    </source>
</evidence>
<feature type="modified residue" description="4-aspartylphosphate" evidence="6">
    <location>
        <position position="927"/>
    </location>
</feature>
<dbReference type="CDD" id="cd00082">
    <property type="entry name" value="HisKA"/>
    <property type="match status" value="1"/>
</dbReference>
<dbReference type="InterPro" id="IPR003661">
    <property type="entry name" value="HisK_dim/P_dom"/>
</dbReference>
<dbReference type="Gene3D" id="1.20.120.160">
    <property type="entry name" value="HPT domain"/>
    <property type="match status" value="1"/>
</dbReference>
<evidence type="ECO:0000256" key="5">
    <source>
        <dbReference type="PROSITE-ProRule" id="PRU00110"/>
    </source>
</evidence>
<comment type="caution">
    <text evidence="11">The sequence shown here is derived from an EMBL/GenBank/DDBJ whole genome shotgun (WGS) entry which is preliminary data.</text>
</comment>
<evidence type="ECO:0000256" key="3">
    <source>
        <dbReference type="ARBA" id="ARBA00022553"/>
    </source>
</evidence>
<dbReference type="PANTHER" id="PTHR45339">
    <property type="entry name" value="HYBRID SIGNAL TRANSDUCTION HISTIDINE KINASE J"/>
    <property type="match status" value="1"/>
</dbReference>
<dbReference type="SMART" id="SM00387">
    <property type="entry name" value="HATPase_c"/>
    <property type="match status" value="1"/>
</dbReference>
<evidence type="ECO:0000259" key="9">
    <source>
        <dbReference type="PROSITE" id="PS50113"/>
    </source>
</evidence>
<dbReference type="InterPro" id="IPR008207">
    <property type="entry name" value="Sig_transdc_His_kin_Hpt_dom"/>
</dbReference>